<accession>A0A3E0I5U4</accession>
<gene>
    <name evidence="2" type="ORF">BCF44_102350</name>
</gene>
<organism evidence="2 3">
    <name type="scientific">Kutzneria buriramensis</name>
    <dbReference type="NCBI Taxonomy" id="1045776"/>
    <lineage>
        <taxon>Bacteria</taxon>
        <taxon>Bacillati</taxon>
        <taxon>Actinomycetota</taxon>
        <taxon>Actinomycetes</taxon>
        <taxon>Pseudonocardiales</taxon>
        <taxon>Pseudonocardiaceae</taxon>
        <taxon>Kutzneria</taxon>
    </lineage>
</organism>
<name>A0A3E0I5U4_9PSEU</name>
<comment type="caution">
    <text evidence="2">The sequence shown here is derived from an EMBL/GenBank/DDBJ whole genome shotgun (WGS) entry which is preliminary data.</text>
</comment>
<dbReference type="AlphaFoldDB" id="A0A3E0I5U4"/>
<dbReference type="Proteomes" id="UP000256269">
    <property type="component" value="Unassembled WGS sequence"/>
</dbReference>
<feature type="signal peptide" evidence="1">
    <location>
        <begin position="1"/>
        <end position="20"/>
    </location>
</feature>
<proteinExistence type="predicted"/>
<protein>
    <recommendedName>
        <fullName evidence="4">Secreted protein</fullName>
    </recommendedName>
</protein>
<keyword evidence="3" id="KW-1185">Reference proteome</keyword>
<evidence type="ECO:0008006" key="4">
    <source>
        <dbReference type="Google" id="ProtNLM"/>
    </source>
</evidence>
<dbReference type="RefSeq" id="WP_116173219.1">
    <property type="nucleotide sequence ID" value="NZ_CP144375.1"/>
</dbReference>
<dbReference type="OrthoDB" id="4159887at2"/>
<reference evidence="2 3" key="1">
    <citation type="submission" date="2018-08" db="EMBL/GenBank/DDBJ databases">
        <title>Genomic Encyclopedia of Archaeal and Bacterial Type Strains, Phase II (KMG-II): from individual species to whole genera.</title>
        <authorList>
            <person name="Goeker M."/>
        </authorList>
    </citation>
    <scope>NUCLEOTIDE SEQUENCE [LARGE SCALE GENOMIC DNA]</scope>
    <source>
        <strain evidence="2 3">DSM 45791</strain>
    </source>
</reference>
<keyword evidence="1" id="KW-0732">Signal</keyword>
<evidence type="ECO:0000313" key="3">
    <source>
        <dbReference type="Proteomes" id="UP000256269"/>
    </source>
</evidence>
<evidence type="ECO:0000256" key="1">
    <source>
        <dbReference type="SAM" id="SignalP"/>
    </source>
</evidence>
<dbReference type="EMBL" id="QUNO01000002">
    <property type="protein sequence ID" value="REH54118.1"/>
    <property type="molecule type" value="Genomic_DNA"/>
</dbReference>
<sequence>MSRRPVLAALAIIAIGVGLAPEAAASTVHHPAVSHPFGEIFATNNTATITDPNDPRLKTRLVAFGAQVEGIIAANGARPGCSTLLNGVFWSDDLKTATYERSREFDVDHVSATNLHHIASVIRKQYDQESVLTFQYLPQAGADSVEVEVPGVTVQQLFNGLAADPVLREELGGGSVTADGNRLALIADSSELGAIKTFVGELGASWSKATVAYGHLEFVAD</sequence>
<feature type="chain" id="PRO_5039464659" description="Secreted protein" evidence="1">
    <location>
        <begin position="21"/>
        <end position="221"/>
    </location>
</feature>
<evidence type="ECO:0000313" key="2">
    <source>
        <dbReference type="EMBL" id="REH54118.1"/>
    </source>
</evidence>